<protein>
    <submittedName>
        <fullName evidence="3">Uncharacterized protein</fullName>
    </submittedName>
</protein>
<dbReference type="OrthoDB" id="2500221at2759"/>
<organism evidence="3 4">
    <name type="scientific">Puccinia sorghi</name>
    <dbReference type="NCBI Taxonomy" id="27349"/>
    <lineage>
        <taxon>Eukaryota</taxon>
        <taxon>Fungi</taxon>
        <taxon>Dikarya</taxon>
        <taxon>Basidiomycota</taxon>
        <taxon>Pucciniomycotina</taxon>
        <taxon>Pucciniomycetes</taxon>
        <taxon>Pucciniales</taxon>
        <taxon>Pucciniaceae</taxon>
        <taxon>Puccinia</taxon>
    </lineage>
</organism>
<evidence type="ECO:0000313" key="4">
    <source>
        <dbReference type="Proteomes" id="UP000037035"/>
    </source>
</evidence>
<reference evidence="3 4" key="1">
    <citation type="submission" date="2015-08" db="EMBL/GenBank/DDBJ databases">
        <title>Next Generation Sequencing and Analysis of the Genome of Puccinia sorghi L Schw, the Causal Agent of Maize Common Rust.</title>
        <authorList>
            <person name="Rochi L."/>
            <person name="Burguener G."/>
            <person name="Darino M."/>
            <person name="Turjanski A."/>
            <person name="Kreff E."/>
            <person name="Dieguez M.J."/>
            <person name="Sacco F."/>
        </authorList>
    </citation>
    <scope>NUCLEOTIDE SEQUENCE [LARGE SCALE GENOMIC DNA]</scope>
    <source>
        <strain evidence="3 4">RO10H11247</strain>
    </source>
</reference>
<keyword evidence="2" id="KW-0732">Signal</keyword>
<accession>A0A0L6V8E9</accession>
<dbReference type="Proteomes" id="UP000037035">
    <property type="component" value="Unassembled WGS sequence"/>
</dbReference>
<gene>
    <name evidence="3" type="ORF">VP01_2256g2</name>
</gene>
<dbReference type="AlphaFoldDB" id="A0A0L6V8E9"/>
<comment type="caution">
    <text evidence="3">The sequence shown here is derived from an EMBL/GenBank/DDBJ whole genome shotgun (WGS) entry which is preliminary data.</text>
</comment>
<feature type="region of interest" description="Disordered" evidence="1">
    <location>
        <begin position="60"/>
        <end position="83"/>
    </location>
</feature>
<feature type="region of interest" description="Disordered" evidence="1">
    <location>
        <begin position="157"/>
        <end position="194"/>
    </location>
</feature>
<name>A0A0L6V8E9_9BASI</name>
<feature type="chain" id="PRO_5005568278" evidence="2">
    <location>
        <begin position="24"/>
        <end position="277"/>
    </location>
</feature>
<keyword evidence="4" id="KW-1185">Reference proteome</keyword>
<evidence type="ECO:0000256" key="1">
    <source>
        <dbReference type="SAM" id="MobiDB-lite"/>
    </source>
</evidence>
<evidence type="ECO:0000256" key="2">
    <source>
        <dbReference type="SAM" id="SignalP"/>
    </source>
</evidence>
<feature type="region of interest" description="Disordered" evidence="1">
    <location>
        <begin position="218"/>
        <end position="244"/>
    </location>
</feature>
<evidence type="ECO:0000313" key="3">
    <source>
        <dbReference type="EMBL" id="KNZ57043.1"/>
    </source>
</evidence>
<feature type="compositionally biased region" description="Polar residues" evidence="1">
    <location>
        <begin position="229"/>
        <end position="241"/>
    </location>
</feature>
<dbReference type="VEuPathDB" id="FungiDB:VP01_2256g2"/>
<proteinExistence type="predicted"/>
<dbReference type="EMBL" id="LAVV01007121">
    <property type="protein sequence ID" value="KNZ57043.1"/>
    <property type="molecule type" value="Genomic_DNA"/>
</dbReference>
<feature type="signal peptide" evidence="2">
    <location>
        <begin position="1"/>
        <end position="23"/>
    </location>
</feature>
<sequence length="277" mass="30608">MSRTLSIVFVGIVLVTLLEYTQAAVVGHHLNPIRKSIQRKTGSVENPSFLLFRRALDVGQDDKTDGPSPPPIQESQYLSEPEADEDSQTLSFMMISTSTFSTADDFPESKPLGDQAVSPGIVSIDMTIIQFSDSPSLETRKVARRFGSQGPLSIERSYSSYVPTSSDSTNEVAFSQAKPLHQNPRTDHDSQPVDSRRFQDLWPTLGGKNNQIAWSIPTAVSPPEKGRQPQDSYQKPSTVASKTKVLNPFTKPIITNRSKPQYSLRQYVPPLATISEL</sequence>
<feature type="compositionally biased region" description="Basic and acidic residues" evidence="1">
    <location>
        <begin position="184"/>
        <end position="194"/>
    </location>
</feature>
<feature type="compositionally biased region" description="Low complexity" evidence="1">
    <location>
        <begin position="157"/>
        <end position="169"/>
    </location>
</feature>